<reference evidence="2" key="1">
    <citation type="submission" date="2020-06" db="EMBL/GenBank/DDBJ databases">
        <title>WGS assembly of Ceratodon purpureus strain R40.</title>
        <authorList>
            <person name="Carey S.B."/>
            <person name="Jenkins J."/>
            <person name="Shu S."/>
            <person name="Lovell J.T."/>
            <person name="Sreedasyam A."/>
            <person name="Maumus F."/>
            <person name="Tiley G.P."/>
            <person name="Fernandez-Pozo N."/>
            <person name="Barry K."/>
            <person name="Chen C."/>
            <person name="Wang M."/>
            <person name="Lipzen A."/>
            <person name="Daum C."/>
            <person name="Saski C.A."/>
            <person name="Payton A.C."/>
            <person name="Mcbreen J.C."/>
            <person name="Conrad R.E."/>
            <person name="Kollar L.M."/>
            <person name="Olsson S."/>
            <person name="Huttunen S."/>
            <person name="Landis J.B."/>
            <person name="Wickett N.J."/>
            <person name="Johnson M.G."/>
            <person name="Rensing S.A."/>
            <person name="Grimwood J."/>
            <person name="Schmutz J."/>
            <person name="Mcdaniel S.F."/>
        </authorList>
    </citation>
    <scope>NUCLEOTIDE SEQUENCE</scope>
    <source>
        <strain evidence="2">R40</strain>
    </source>
</reference>
<protein>
    <submittedName>
        <fullName evidence="2">Uncharacterized protein</fullName>
    </submittedName>
</protein>
<feature type="chain" id="PRO_5035850372" evidence="1">
    <location>
        <begin position="24"/>
        <end position="106"/>
    </location>
</feature>
<feature type="signal peptide" evidence="1">
    <location>
        <begin position="1"/>
        <end position="23"/>
    </location>
</feature>
<sequence length="106" mass="11768">MSFFTSLLLLALCMSTFKLLVNGQIDNIEAPTRPKNQPHTMVPWMGFSIDPTLGNKCTTTEILQHALIVLEMGYQSLPKEATYSSATSVFRESESGILDPQRECGK</sequence>
<evidence type="ECO:0000256" key="1">
    <source>
        <dbReference type="SAM" id="SignalP"/>
    </source>
</evidence>
<proteinExistence type="predicted"/>
<comment type="caution">
    <text evidence="2">The sequence shown here is derived from an EMBL/GenBank/DDBJ whole genome shotgun (WGS) entry which is preliminary data.</text>
</comment>
<evidence type="ECO:0000313" key="2">
    <source>
        <dbReference type="EMBL" id="KAG0586638.1"/>
    </source>
</evidence>
<organism evidence="2 3">
    <name type="scientific">Ceratodon purpureus</name>
    <name type="common">Fire moss</name>
    <name type="synonym">Dicranum purpureum</name>
    <dbReference type="NCBI Taxonomy" id="3225"/>
    <lineage>
        <taxon>Eukaryota</taxon>
        <taxon>Viridiplantae</taxon>
        <taxon>Streptophyta</taxon>
        <taxon>Embryophyta</taxon>
        <taxon>Bryophyta</taxon>
        <taxon>Bryophytina</taxon>
        <taxon>Bryopsida</taxon>
        <taxon>Dicranidae</taxon>
        <taxon>Pseudoditrichales</taxon>
        <taxon>Ditrichaceae</taxon>
        <taxon>Ceratodon</taxon>
    </lineage>
</organism>
<dbReference type="AlphaFoldDB" id="A0A8T0IVC9"/>
<keyword evidence="1" id="KW-0732">Signal</keyword>
<dbReference type="EMBL" id="CM026422">
    <property type="protein sequence ID" value="KAG0586638.1"/>
    <property type="molecule type" value="Genomic_DNA"/>
</dbReference>
<evidence type="ECO:0000313" key="3">
    <source>
        <dbReference type="Proteomes" id="UP000822688"/>
    </source>
</evidence>
<gene>
    <name evidence="2" type="ORF">KC19_2G105700</name>
</gene>
<keyword evidence="3" id="KW-1185">Reference proteome</keyword>
<accession>A0A8T0IVC9</accession>
<dbReference type="Proteomes" id="UP000822688">
    <property type="component" value="Chromosome 2"/>
</dbReference>
<name>A0A8T0IVC9_CERPU</name>